<dbReference type="PANTHER" id="PTHR44154">
    <property type="entry name" value="QUINONE OXIDOREDUCTASE"/>
    <property type="match status" value="1"/>
</dbReference>
<dbReference type="InterPro" id="IPR036291">
    <property type="entry name" value="NAD(P)-bd_dom_sf"/>
</dbReference>
<dbReference type="SUPFAM" id="SSF51735">
    <property type="entry name" value="NAD(P)-binding Rossmann-fold domains"/>
    <property type="match status" value="1"/>
</dbReference>
<dbReference type="InterPro" id="IPR020843">
    <property type="entry name" value="ER"/>
</dbReference>
<evidence type="ECO:0000313" key="4">
    <source>
        <dbReference type="Proteomes" id="UP000479756"/>
    </source>
</evidence>
<organism evidence="3 4">
    <name type="scientific">Galbitalea soli</name>
    <dbReference type="NCBI Taxonomy" id="1268042"/>
    <lineage>
        <taxon>Bacteria</taxon>
        <taxon>Bacillati</taxon>
        <taxon>Actinomycetota</taxon>
        <taxon>Actinomycetes</taxon>
        <taxon>Micrococcales</taxon>
        <taxon>Microbacteriaceae</taxon>
        <taxon>Galbitalea</taxon>
    </lineage>
</organism>
<dbReference type="RefSeq" id="WP_163472815.1">
    <property type="nucleotide sequence ID" value="NZ_JAAGWZ010000002.1"/>
</dbReference>
<dbReference type="SMART" id="SM00829">
    <property type="entry name" value="PKS_ER"/>
    <property type="match status" value="1"/>
</dbReference>
<dbReference type="Pfam" id="PF13602">
    <property type="entry name" value="ADH_zinc_N_2"/>
    <property type="match status" value="1"/>
</dbReference>
<dbReference type="GO" id="GO:0016491">
    <property type="term" value="F:oxidoreductase activity"/>
    <property type="evidence" value="ECO:0007669"/>
    <property type="project" value="InterPro"/>
</dbReference>
<dbReference type="EMBL" id="JAAGWZ010000002">
    <property type="protein sequence ID" value="NEM91128.1"/>
    <property type="molecule type" value="Genomic_DNA"/>
</dbReference>
<protein>
    <submittedName>
        <fullName evidence="3">NADP-dependent oxidoreductase</fullName>
    </submittedName>
</protein>
<dbReference type="InterPro" id="IPR013154">
    <property type="entry name" value="ADH-like_N"/>
</dbReference>
<evidence type="ECO:0000259" key="2">
    <source>
        <dbReference type="SMART" id="SM00829"/>
    </source>
</evidence>
<dbReference type="InterPro" id="IPR051603">
    <property type="entry name" value="Zinc-ADH_QOR/CCCR"/>
</dbReference>
<dbReference type="Gene3D" id="3.40.50.720">
    <property type="entry name" value="NAD(P)-binding Rossmann-like Domain"/>
    <property type="match status" value="1"/>
</dbReference>
<sequence>MKAVQFTEYGGPDVLTLVEIDEPHAGPGEIRIATRAAGVNPVDWKIRAGYLAAYFPTRFPSGVGTDVSGVVDEVGDGVTTVSVGDEVFGTAPGGSLAEYTVLTDWVKKPAAMSFEEAAGLPLPTETAQRMLNYASPKPGQTLLINGAAGGVGLSAAQFAVSEGLSVIGTASEANHEYLSSIGVIPTTYGEGLVERVTALAPGGVDVALDAAGFGALPELMALTGSADTVVTVADMAAAELGVHLSPGPDEPRAPEGRTRAAELFERGSFRMPVAHRYPLDAASAAHEHSQSGHLRGKIIVTIP</sequence>
<evidence type="ECO:0000313" key="3">
    <source>
        <dbReference type="EMBL" id="NEM91128.1"/>
    </source>
</evidence>
<comment type="caution">
    <text evidence="3">The sequence shown here is derived from an EMBL/GenBank/DDBJ whole genome shotgun (WGS) entry which is preliminary data.</text>
</comment>
<dbReference type="Proteomes" id="UP000479756">
    <property type="component" value="Unassembled WGS sequence"/>
</dbReference>
<dbReference type="Pfam" id="PF08240">
    <property type="entry name" value="ADH_N"/>
    <property type="match status" value="1"/>
</dbReference>
<dbReference type="InterPro" id="IPR011032">
    <property type="entry name" value="GroES-like_sf"/>
</dbReference>
<gene>
    <name evidence="3" type="ORF">G3T37_07135</name>
</gene>
<proteinExistence type="predicted"/>
<keyword evidence="1" id="KW-0521">NADP</keyword>
<dbReference type="SUPFAM" id="SSF50129">
    <property type="entry name" value="GroES-like"/>
    <property type="match status" value="1"/>
</dbReference>
<keyword evidence="4" id="KW-1185">Reference proteome</keyword>
<name>A0A7C9PN27_9MICO</name>
<evidence type="ECO:0000256" key="1">
    <source>
        <dbReference type="ARBA" id="ARBA00022857"/>
    </source>
</evidence>
<dbReference type="PANTHER" id="PTHR44154:SF1">
    <property type="entry name" value="QUINONE OXIDOREDUCTASE"/>
    <property type="match status" value="1"/>
</dbReference>
<reference evidence="3 4" key="1">
    <citation type="journal article" date="2014" name="Int. J. Syst. Evol. Microbiol.">
        <title>Description of Galbitalea soli gen. nov., sp. nov., and Frondihabitans sucicola sp. nov.</title>
        <authorList>
            <person name="Kim S.J."/>
            <person name="Lim J.M."/>
            <person name="Ahn J.H."/>
            <person name="Weon H.Y."/>
            <person name="Hamada M."/>
            <person name="Suzuki K."/>
            <person name="Ahn T.Y."/>
            <person name="Kwon S.W."/>
        </authorList>
    </citation>
    <scope>NUCLEOTIDE SEQUENCE [LARGE SCALE GENOMIC DNA]</scope>
    <source>
        <strain evidence="3 4">NBRC 108727</strain>
    </source>
</reference>
<dbReference type="Gene3D" id="3.90.180.10">
    <property type="entry name" value="Medium-chain alcohol dehydrogenases, catalytic domain"/>
    <property type="match status" value="1"/>
</dbReference>
<feature type="domain" description="Enoyl reductase (ER)" evidence="2">
    <location>
        <begin position="10"/>
        <end position="300"/>
    </location>
</feature>
<dbReference type="AlphaFoldDB" id="A0A7C9PN27"/>
<dbReference type="CDD" id="cd05289">
    <property type="entry name" value="MDR_like_2"/>
    <property type="match status" value="1"/>
</dbReference>
<accession>A0A7C9PN27</accession>